<name>A0A090D2J8_9BACT</name>
<comment type="caution">
    <text evidence="2">The sequence shown here is derived from an EMBL/GenBank/DDBJ whole genome shotgun (WGS) entry which is preliminary data.</text>
</comment>
<sequence length="235" mass="27652">MEEIHLLHLKNVPILTQLQIEESLLKADERNFCVLNQGTPPAIVMGISGKAESLIFLERLKEWKMPLIKRFTGGGTVVVDEDTLFVSFIIQKKEALKITQESIHQWTSSFYQKVFDHPEFSLLENDYVLGVKKMGGNAQYIRKSRFLHHTSFLWSYDKSRMSLLKMPPKIPNYREARSHEAFLCKLEDHLPSKDFFFDRIQTQLESHFILKNMEQEEVLRSLERPHRKSVELIEY</sequence>
<dbReference type="AlphaFoldDB" id="A0A090D2J8"/>
<dbReference type="GO" id="GO:0016874">
    <property type="term" value="F:ligase activity"/>
    <property type="evidence" value="ECO:0007669"/>
    <property type="project" value="UniProtKB-KW"/>
</dbReference>
<accession>A0A090D2J8</accession>
<dbReference type="EMBL" id="CCEJ010000008">
    <property type="protein sequence ID" value="CDR34428.1"/>
    <property type="molecule type" value="Genomic_DNA"/>
</dbReference>
<dbReference type="RefSeq" id="WP_041017982.1">
    <property type="nucleotide sequence ID" value="NZ_CCEJ010000008.1"/>
</dbReference>
<dbReference type="GO" id="GO:0016779">
    <property type="term" value="F:nucleotidyltransferase activity"/>
    <property type="evidence" value="ECO:0007669"/>
    <property type="project" value="UniProtKB-KW"/>
</dbReference>
<dbReference type="eggNOG" id="COG0095">
    <property type="taxonomic scope" value="Bacteria"/>
</dbReference>
<dbReference type="Pfam" id="PF21948">
    <property type="entry name" value="LplA-B_cat"/>
    <property type="match status" value="1"/>
</dbReference>
<keyword evidence="3" id="KW-1185">Reference proteome</keyword>
<keyword evidence="2" id="KW-0436">Ligase</keyword>
<evidence type="ECO:0000313" key="3">
    <source>
        <dbReference type="Proteomes" id="UP000031552"/>
    </source>
</evidence>
<feature type="domain" description="BPL/LPL catalytic" evidence="1">
    <location>
        <begin position="28"/>
        <end position="212"/>
    </location>
</feature>
<keyword evidence="2" id="KW-0548">Nucleotidyltransferase</keyword>
<dbReference type="SUPFAM" id="SSF55681">
    <property type="entry name" value="Class II aaRS and biotin synthetases"/>
    <property type="match status" value="1"/>
</dbReference>
<dbReference type="STRING" id="1437425.CSEC_1614"/>
<dbReference type="InterPro" id="IPR045864">
    <property type="entry name" value="aa-tRNA-synth_II/BPL/LPL"/>
</dbReference>
<dbReference type="PROSITE" id="PS51733">
    <property type="entry name" value="BPL_LPL_CATALYTIC"/>
    <property type="match status" value="1"/>
</dbReference>
<dbReference type="Gene3D" id="3.30.930.10">
    <property type="entry name" value="Bira Bifunctional Protein, Domain 2"/>
    <property type="match status" value="1"/>
</dbReference>
<dbReference type="Proteomes" id="UP000031552">
    <property type="component" value="Unassembled WGS sequence"/>
</dbReference>
<reference evidence="2" key="2">
    <citation type="submission" date="2014-09" db="EMBL/GenBank/DDBJ databases">
        <title>Criblamydia sequanensis harbors a mega-plasmid encoding arsenite resistance.</title>
        <authorList>
            <person name="Bertelli C."/>
            <person name="Goesmann A."/>
            <person name="Greub G."/>
        </authorList>
    </citation>
    <scope>NUCLEOTIDE SEQUENCE [LARGE SCALE GENOMIC DNA]</scope>
    <source>
        <strain evidence="2">CRIB-18</strain>
    </source>
</reference>
<reference evidence="2" key="1">
    <citation type="submission" date="2013-12" db="EMBL/GenBank/DDBJ databases">
        <authorList>
            <person name="Linke B."/>
        </authorList>
    </citation>
    <scope>NUCLEOTIDE SEQUENCE [LARGE SCALE GENOMIC DNA]</scope>
    <source>
        <strain evidence="2">CRIB-18</strain>
    </source>
</reference>
<evidence type="ECO:0000259" key="1">
    <source>
        <dbReference type="PROSITE" id="PS51733"/>
    </source>
</evidence>
<dbReference type="EC" id="2.7.7.63" evidence="2"/>
<dbReference type="OrthoDB" id="9788148at2"/>
<proteinExistence type="predicted"/>
<organism evidence="2 3">
    <name type="scientific">Candidatus Criblamydia sequanensis CRIB-18</name>
    <dbReference type="NCBI Taxonomy" id="1437425"/>
    <lineage>
        <taxon>Bacteria</taxon>
        <taxon>Pseudomonadati</taxon>
        <taxon>Chlamydiota</taxon>
        <taxon>Chlamydiia</taxon>
        <taxon>Parachlamydiales</taxon>
        <taxon>Candidatus Criblamydiaceae</taxon>
        <taxon>Candidatus Criblamydia</taxon>
    </lineage>
</organism>
<keyword evidence="2" id="KW-0808">Transferase</keyword>
<dbReference type="PANTHER" id="PTHR43506:SF1">
    <property type="entry name" value="BPL_LPL CATALYTIC DOMAIN-CONTAINING PROTEIN"/>
    <property type="match status" value="1"/>
</dbReference>
<gene>
    <name evidence="2" type="primary">lplA</name>
    <name evidence="2" type="ORF">CSEC_1614</name>
</gene>
<dbReference type="PANTHER" id="PTHR43506">
    <property type="entry name" value="BIOTIN/LIPOATE A/B PROTEIN LIGASE FAMILY"/>
    <property type="match status" value="1"/>
</dbReference>
<protein>
    <submittedName>
        <fullName evidence="2">Lipoate-protein ligase A</fullName>
        <ecNumber evidence="2">2.7.7.63</ecNumber>
    </submittedName>
</protein>
<evidence type="ECO:0000313" key="2">
    <source>
        <dbReference type="EMBL" id="CDR34428.1"/>
    </source>
</evidence>
<dbReference type="InterPro" id="IPR053264">
    <property type="entry name" value="Lipoate-ligase_2_inactive"/>
</dbReference>
<dbReference type="InterPro" id="IPR004143">
    <property type="entry name" value="BPL_LPL_catalytic"/>
</dbReference>